<reference evidence="2" key="1">
    <citation type="submission" date="2022-08" db="UniProtKB">
        <authorList>
            <consortium name="EnsemblMetazoa"/>
        </authorList>
    </citation>
    <scope>IDENTIFICATION</scope>
    <source>
        <strain evidence="2">05x7-T-G4-1.051#20</strain>
    </source>
</reference>
<dbReference type="CDD" id="cd10229">
    <property type="entry name" value="ASKHA_NBD_HSP70_HSPA12"/>
    <property type="match status" value="1"/>
</dbReference>
<evidence type="ECO:0000313" key="3">
    <source>
        <dbReference type="Proteomes" id="UP000005408"/>
    </source>
</evidence>
<evidence type="ECO:0008006" key="4">
    <source>
        <dbReference type="Google" id="ProtNLM"/>
    </source>
</evidence>
<sequence>MSLDSGIGSLGCSDEYVVRRLFVFIKDNLIFESLQDGLMQKQLLSEKEKEEYVCSNCARHYWSERLLKLIIRRKRCKEFVAFIHQMSCHKHVSEKILEVQEKAKGGTLKAANGAVQRRINLTLTHELLQRHFACLYMELEPREIADEMFQAGHLTLVDHDNVTESNQRYKRLSFLLNILMKKELYAQLVCTLQSLGYRSVLDTLQKDRKLKNKPSEYSTCIQHNFILLQENIPCFGDASFLMEHELDSTNISDIESCKNAVRKISKLLKILLIRGKPACKEFFRVIEVDLKREDLIQKMKYKSAEIKRRGKPNLNQRHRSLRTPCLQEHEEFLNEELEPLDICDLLFEEGAMEISAHDKITETSRRQKQMKYLLETVNGNENDCFHFFLYILQKEGYESILDELKKSAPGAVGAVPHEQSENLRLSIRVAREPDDVGNGDIHMRLSVGGRTGPQVEQALQDSHSSGTEILEEAILHGVVDIRGVSSGSIVLQLRPVTDQAVQTLLNVRDNNRLVEMIVGMLKKVNIASMMDGTEPLEIKVQVYKANPVGVISKAEDAELIKKRLKAHRNVLVSELEPRAIAHVLSKSKAFAKSAIDSVLNADSCNDRVENLLSLVEDGDSEVVKEFVTALKDLGYSSIVELIDPPDIHNRAENIRKMITSNYKNILEEMQMKLAKETLSKCVGDVDEIREKILPKNGNRKKRMSSFLQFILQDDHNVIEFEKMLRNNDLEDLLKIDENVQGEHIPTQGIELTFVEDQIHSSSEGVLFEAVITLSHTVKSDRKIQQKVGKVSEETRGQQGETGGQQGETGAKQLDIDFEKMHLDESPPRPQRLDTTPTSPDIPLKGNESISSVSSSTSLKSIISDAEEDKNPGKTFTKNVPSLKKKKNVVKTFGHEERFDPQKEADVPLPPVRKSALYDEISKKGADFAGSSALPTYQTVLSQTYKLVAAIDFGTTYSGYAFSWKKDPANFVTLKSSSSDKLSEKEPSVLLMDRSEHLVDFGQEAVLKYKEFCEEKLQQDYFYFSNFKMTLHRNENLSRKTIIQDDKGRECFAVTVFSLSIKYFKERLLRQLDKSKDHCSDEDIRWVLTVPAIWGEQAKQLMQESAEMAGISQHKLMLALEPEVAAVFVKEIQIERQADELSKYRPGKKFLVMDLGGGTADLTAMEVVDDGSLKQLHRACGGDWGGNKVNDNFFKFLGSLFGHSVIKECEERYRSDFLDLQKEIEVMKRKFGKGDYMYNSPPKFQIPYMYQTFIKEHHEMELKAIVANSEFSQDAFLSDNGKLKLSAKLIETLLFNPVVNCIKQETENVLHELRGQIQDIMMVGGFSESEFVYQTIKESFPRTKLLRANEAGLAVLKGAVLYGHSPGVISSRRCAFTYGVGLYRVFLKGHDPEDLKCKIQGEDNIPVFVKMVTVGDEVGIGETFDLDEEIFPVKKDAPQMSFKIYRSALDNPVYIDESSIQIGKLTVKNITSSVRISLCFGLTQITVMAVNTDTKENAIAELDLLGEL</sequence>
<dbReference type="CDD" id="cd01671">
    <property type="entry name" value="CARD"/>
    <property type="match status" value="2"/>
</dbReference>
<name>A0A8W8LDH4_MAGGI</name>
<dbReference type="Gene3D" id="1.10.533.10">
    <property type="entry name" value="Death Domain, Fas"/>
    <property type="match status" value="3"/>
</dbReference>
<dbReference type="PANTHER" id="PTHR14187:SF5">
    <property type="entry name" value="HEAT SHOCK 70 KDA PROTEIN 12A"/>
    <property type="match status" value="1"/>
</dbReference>
<dbReference type="EnsemblMetazoa" id="G27066.9">
    <property type="protein sequence ID" value="G27066.9:cds"/>
    <property type="gene ID" value="G27066"/>
</dbReference>
<protein>
    <recommendedName>
        <fullName evidence="4">Heat shock 70 kDa protein 12B</fullName>
    </recommendedName>
</protein>
<dbReference type="InterPro" id="IPR043129">
    <property type="entry name" value="ATPase_NBD"/>
</dbReference>
<dbReference type="SUPFAM" id="SSF53067">
    <property type="entry name" value="Actin-like ATPase domain"/>
    <property type="match status" value="2"/>
</dbReference>
<evidence type="ECO:0000256" key="1">
    <source>
        <dbReference type="SAM" id="MobiDB-lite"/>
    </source>
</evidence>
<proteinExistence type="predicted"/>
<dbReference type="InterPro" id="IPR011029">
    <property type="entry name" value="DEATH-like_dom_sf"/>
</dbReference>
<feature type="region of interest" description="Disordered" evidence="1">
    <location>
        <begin position="822"/>
        <end position="855"/>
    </location>
</feature>
<organism evidence="2 3">
    <name type="scientific">Magallana gigas</name>
    <name type="common">Pacific oyster</name>
    <name type="synonym">Crassostrea gigas</name>
    <dbReference type="NCBI Taxonomy" id="29159"/>
    <lineage>
        <taxon>Eukaryota</taxon>
        <taxon>Metazoa</taxon>
        <taxon>Spiralia</taxon>
        <taxon>Lophotrochozoa</taxon>
        <taxon>Mollusca</taxon>
        <taxon>Bivalvia</taxon>
        <taxon>Autobranchia</taxon>
        <taxon>Pteriomorphia</taxon>
        <taxon>Ostreida</taxon>
        <taxon>Ostreoidea</taxon>
        <taxon>Ostreidae</taxon>
        <taxon>Magallana</taxon>
    </lineage>
</organism>
<dbReference type="SUPFAM" id="SSF47986">
    <property type="entry name" value="DEATH domain"/>
    <property type="match status" value="3"/>
</dbReference>
<evidence type="ECO:0000313" key="2">
    <source>
        <dbReference type="EnsemblMetazoa" id="G27066.9:cds"/>
    </source>
</evidence>
<feature type="region of interest" description="Disordered" evidence="1">
    <location>
        <begin position="782"/>
        <end position="810"/>
    </location>
</feature>
<accession>A0A8W8LDH4</accession>
<dbReference type="Proteomes" id="UP000005408">
    <property type="component" value="Unassembled WGS sequence"/>
</dbReference>
<dbReference type="Gene3D" id="3.30.420.40">
    <property type="match status" value="2"/>
</dbReference>
<dbReference type="PANTHER" id="PTHR14187">
    <property type="entry name" value="ALPHA KINASE/ELONGATION FACTOR 2 KINASE"/>
    <property type="match status" value="1"/>
</dbReference>
<feature type="compositionally biased region" description="Basic and acidic residues" evidence="1">
    <location>
        <begin position="782"/>
        <end position="795"/>
    </location>
</feature>
<keyword evidence="3" id="KW-1185">Reference proteome</keyword>